<gene>
    <name evidence="1" type="ORF">ERS013200_01042</name>
</gene>
<name>A0A655S977_VIBCL</name>
<evidence type="ECO:0000313" key="2">
    <source>
        <dbReference type="Proteomes" id="UP000041770"/>
    </source>
</evidence>
<dbReference type="AlphaFoldDB" id="A0A655S977"/>
<protein>
    <submittedName>
        <fullName evidence="1">Uncharacterized protein</fullName>
    </submittedName>
</protein>
<proteinExistence type="predicted"/>
<organism evidence="1 2">
    <name type="scientific">Vibrio cholerae</name>
    <dbReference type="NCBI Taxonomy" id="666"/>
    <lineage>
        <taxon>Bacteria</taxon>
        <taxon>Pseudomonadati</taxon>
        <taxon>Pseudomonadota</taxon>
        <taxon>Gammaproteobacteria</taxon>
        <taxon>Vibrionales</taxon>
        <taxon>Vibrionaceae</taxon>
        <taxon>Vibrio</taxon>
    </lineage>
</organism>
<evidence type="ECO:0000313" key="1">
    <source>
        <dbReference type="EMBL" id="CSC29053.1"/>
    </source>
</evidence>
<reference evidence="1 2" key="1">
    <citation type="submission" date="2015-07" db="EMBL/GenBank/DDBJ databases">
        <authorList>
            <consortium name="Pathogen Informatics"/>
        </authorList>
    </citation>
    <scope>NUCLEOTIDE SEQUENCE [LARGE SCALE GENOMIC DNA]</scope>
    <source>
        <strain evidence="1 2">A316</strain>
    </source>
</reference>
<sequence length="80" mass="9155">MQDRHAEQTESPTHHRFAVDWLVAAAPNALTLHADTSDSNYRLRQALDWPHLAPPTYDTRFEWSLSAAEFLRVDPDRIAG</sequence>
<dbReference type="EMBL" id="CWQY01000005">
    <property type="protein sequence ID" value="CSC29053.1"/>
    <property type="molecule type" value="Genomic_DNA"/>
</dbReference>
<accession>A0A655S977</accession>
<dbReference type="Proteomes" id="UP000041770">
    <property type="component" value="Unassembled WGS sequence"/>
</dbReference>